<evidence type="ECO:0000256" key="1">
    <source>
        <dbReference type="SAM" id="Phobius"/>
    </source>
</evidence>
<evidence type="ECO:0000313" key="3">
    <source>
        <dbReference type="Proteomes" id="UP000486351"/>
    </source>
</evidence>
<accession>A0A6G0Q300</accession>
<keyword evidence="1" id="KW-0472">Membrane</keyword>
<reference evidence="2 3" key="1">
    <citation type="submission" date="2018-09" db="EMBL/GenBank/DDBJ databases">
        <title>Genomic investigation of the strawberry pathogen Phytophthora fragariae indicates pathogenicity is determined by transcriptional variation in three key races.</title>
        <authorList>
            <person name="Adams T.M."/>
            <person name="Armitage A.D."/>
            <person name="Sobczyk M.K."/>
            <person name="Bates H.J."/>
            <person name="Dunwell J.M."/>
            <person name="Nellist C.F."/>
            <person name="Harrison R.J."/>
        </authorList>
    </citation>
    <scope>NUCLEOTIDE SEQUENCE [LARGE SCALE GENOMIC DNA]</scope>
    <source>
        <strain evidence="2 3">NOV-77</strain>
    </source>
</reference>
<feature type="non-terminal residue" evidence="2">
    <location>
        <position position="1"/>
    </location>
</feature>
<name>A0A6G0Q300_9STRA</name>
<organism evidence="2 3">
    <name type="scientific">Phytophthora fragariae</name>
    <dbReference type="NCBI Taxonomy" id="53985"/>
    <lineage>
        <taxon>Eukaryota</taxon>
        <taxon>Sar</taxon>
        <taxon>Stramenopiles</taxon>
        <taxon>Oomycota</taxon>
        <taxon>Peronosporomycetes</taxon>
        <taxon>Peronosporales</taxon>
        <taxon>Peronosporaceae</taxon>
        <taxon>Phytophthora</taxon>
    </lineage>
</organism>
<comment type="caution">
    <text evidence="2">The sequence shown here is derived from an EMBL/GenBank/DDBJ whole genome shotgun (WGS) entry which is preliminary data.</text>
</comment>
<dbReference type="AlphaFoldDB" id="A0A6G0Q300"/>
<dbReference type="EMBL" id="QXFY01007153">
    <property type="protein sequence ID" value="KAE9266775.1"/>
    <property type="molecule type" value="Genomic_DNA"/>
</dbReference>
<dbReference type="Proteomes" id="UP000486351">
    <property type="component" value="Unassembled WGS sequence"/>
</dbReference>
<proteinExistence type="predicted"/>
<keyword evidence="1" id="KW-1133">Transmembrane helix</keyword>
<keyword evidence="1" id="KW-0812">Transmembrane</keyword>
<protein>
    <submittedName>
        <fullName evidence="2">Uncharacterized protein</fullName>
    </submittedName>
</protein>
<feature type="transmembrane region" description="Helical" evidence="1">
    <location>
        <begin position="143"/>
        <end position="165"/>
    </location>
</feature>
<sequence length="167" mass="18312">LSRGQRRCSLRVVSVKTETSVQPVSEKLFVPVEPIPSVPLNPVQSVALKLARAVPCTVSIAVPLQSAVQFVSVGPLVPVTLMQSVLVGMLATVVQFVFVAPVWSVLLTPLVWVEQFVFMAPDQSALLTQFVGRWRRFVSVEQFMCGNLVMSVVLLTMLVGVEYFVPE</sequence>
<feature type="transmembrane region" description="Helical" evidence="1">
    <location>
        <begin position="85"/>
        <end position="106"/>
    </location>
</feature>
<gene>
    <name evidence="2" type="ORF">PF008_g31533</name>
</gene>
<evidence type="ECO:0000313" key="2">
    <source>
        <dbReference type="EMBL" id="KAE9266775.1"/>
    </source>
</evidence>